<evidence type="ECO:0000256" key="7">
    <source>
        <dbReference type="ARBA" id="ARBA00044951"/>
    </source>
</evidence>
<protein>
    <recommendedName>
        <fullName evidence="8">D-lyxose ketol-isomerase</fullName>
        <ecNumber evidence="8">5.3.1.15</ecNumber>
    </recommendedName>
</protein>
<comment type="cofactor">
    <cofactor evidence="1">
        <name>Mn(2+)</name>
        <dbReference type="ChEBI" id="CHEBI:29035"/>
    </cofactor>
</comment>
<evidence type="ECO:0000256" key="3">
    <source>
        <dbReference type="ARBA" id="ARBA00023211"/>
    </source>
</evidence>
<accession>A0AA95IDY3</accession>
<comment type="similarity">
    <text evidence="7">Belongs to the D-lyxose ketol-isomerase family.</text>
</comment>
<dbReference type="InterPro" id="IPR010864">
    <property type="entry name" value="D-lyxose_isomer"/>
</dbReference>
<dbReference type="InterPro" id="IPR011051">
    <property type="entry name" value="RmlC_Cupin_sf"/>
</dbReference>
<keyword evidence="4 9" id="KW-0413">Isomerase</keyword>
<name>A0AA95IDY3_9BACL</name>
<dbReference type="Pfam" id="PF07385">
    <property type="entry name" value="Lyx_isomer"/>
    <property type="match status" value="1"/>
</dbReference>
<dbReference type="InterPro" id="IPR014710">
    <property type="entry name" value="RmlC-like_jellyroll"/>
</dbReference>
<keyword evidence="3" id="KW-0464">Manganese</keyword>
<evidence type="ECO:0000256" key="4">
    <source>
        <dbReference type="ARBA" id="ARBA00023235"/>
    </source>
</evidence>
<keyword evidence="5" id="KW-0119">Carbohydrate metabolism</keyword>
<sequence length="180" mass="20379">MHDCINEARRMTAEMLQKAGIALTAEEYPNIEVTDFGLGKLMNTGLQLFTYVNTPRYCAKDLVLFPRQTCAEHLHPPVDAGNPGKQETFRCRMGIVYLYVTGEPTPNPQAVPPQEDKHYYTAWHEIVLRPGEQYTIAPNTRHWFQAGDEGAVVSEFSSLSLDELDIFTDPRIVRVPSHSE</sequence>
<evidence type="ECO:0000256" key="8">
    <source>
        <dbReference type="ARBA" id="ARBA00044972"/>
    </source>
</evidence>
<dbReference type="Gene3D" id="2.60.120.10">
    <property type="entry name" value="Jelly Rolls"/>
    <property type="match status" value="1"/>
</dbReference>
<dbReference type="Proteomes" id="UP001177943">
    <property type="component" value="Chromosome"/>
</dbReference>
<dbReference type="EMBL" id="CP126084">
    <property type="protein sequence ID" value="WHX51350.1"/>
    <property type="molecule type" value="Genomic_DNA"/>
</dbReference>
<dbReference type="AlphaFoldDB" id="A0AA95IDY3"/>
<dbReference type="KEGG" id="pwn:QNH46_01580"/>
<evidence type="ECO:0000256" key="6">
    <source>
        <dbReference type="ARBA" id="ARBA00044907"/>
    </source>
</evidence>
<dbReference type="SUPFAM" id="SSF51182">
    <property type="entry name" value="RmlC-like cupins"/>
    <property type="match status" value="1"/>
</dbReference>
<evidence type="ECO:0000256" key="1">
    <source>
        <dbReference type="ARBA" id="ARBA00001936"/>
    </source>
</evidence>
<reference evidence="9" key="1">
    <citation type="submission" date="2023-05" db="EMBL/GenBank/DDBJ databases">
        <title>Comparative genomics of Bacillaceae isolates and their secondary metabolite potential.</title>
        <authorList>
            <person name="Song L."/>
            <person name="Nielsen L.J."/>
            <person name="Mohite O."/>
            <person name="Xu X."/>
            <person name="Weber T."/>
            <person name="Kovacs A.T."/>
        </authorList>
    </citation>
    <scope>NUCLEOTIDE SEQUENCE</scope>
    <source>
        <strain evidence="9">B2_4</strain>
    </source>
</reference>
<comment type="catalytic activity">
    <reaction evidence="6">
        <text>D-lyxose = D-xylulose</text>
        <dbReference type="Rhea" id="RHEA:14201"/>
        <dbReference type="ChEBI" id="CHEBI:16789"/>
        <dbReference type="ChEBI" id="CHEBI:17140"/>
        <dbReference type="EC" id="5.3.1.15"/>
    </reaction>
</comment>
<dbReference type="EC" id="5.3.1.15" evidence="8"/>
<dbReference type="RefSeq" id="WP_283928317.1">
    <property type="nucleotide sequence ID" value="NZ_CP126084.1"/>
</dbReference>
<dbReference type="GO" id="GO:0047828">
    <property type="term" value="F:D-lyxose ketol-isomerase activity"/>
    <property type="evidence" value="ECO:0007669"/>
    <property type="project" value="UniProtKB-EC"/>
</dbReference>
<evidence type="ECO:0000256" key="2">
    <source>
        <dbReference type="ARBA" id="ARBA00022723"/>
    </source>
</evidence>
<dbReference type="GO" id="GO:0046872">
    <property type="term" value="F:metal ion binding"/>
    <property type="evidence" value="ECO:0007669"/>
    <property type="project" value="UniProtKB-KW"/>
</dbReference>
<evidence type="ECO:0000313" key="9">
    <source>
        <dbReference type="EMBL" id="WHX51350.1"/>
    </source>
</evidence>
<keyword evidence="2" id="KW-0479">Metal-binding</keyword>
<evidence type="ECO:0000256" key="5">
    <source>
        <dbReference type="ARBA" id="ARBA00023277"/>
    </source>
</evidence>
<proteinExistence type="inferred from homology"/>
<evidence type="ECO:0000313" key="10">
    <source>
        <dbReference type="Proteomes" id="UP001177943"/>
    </source>
</evidence>
<dbReference type="CDD" id="cd20308">
    <property type="entry name" value="cupin_YdaE"/>
    <property type="match status" value="1"/>
</dbReference>
<organism evidence="9 10">
    <name type="scientific">Paenibacillus woosongensis</name>
    <dbReference type="NCBI Taxonomy" id="307580"/>
    <lineage>
        <taxon>Bacteria</taxon>
        <taxon>Bacillati</taxon>
        <taxon>Bacillota</taxon>
        <taxon>Bacilli</taxon>
        <taxon>Bacillales</taxon>
        <taxon>Paenibacillaceae</taxon>
        <taxon>Paenibacillus</taxon>
    </lineage>
</organism>
<gene>
    <name evidence="9" type="ORF">QNH46_01580</name>
</gene>